<organism evidence="1 2">
    <name type="scientific">Portunus trituberculatus</name>
    <name type="common">Swimming crab</name>
    <name type="synonym">Neptunus trituberculatus</name>
    <dbReference type="NCBI Taxonomy" id="210409"/>
    <lineage>
        <taxon>Eukaryota</taxon>
        <taxon>Metazoa</taxon>
        <taxon>Ecdysozoa</taxon>
        <taxon>Arthropoda</taxon>
        <taxon>Crustacea</taxon>
        <taxon>Multicrustacea</taxon>
        <taxon>Malacostraca</taxon>
        <taxon>Eumalacostraca</taxon>
        <taxon>Eucarida</taxon>
        <taxon>Decapoda</taxon>
        <taxon>Pleocyemata</taxon>
        <taxon>Brachyura</taxon>
        <taxon>Eubrachyura</taxon>
        <taxon>Portunoidea</taxon>
        <taxon>Portunidae</taxon>
        <taxon>Portuninae</taxon>
        <taxon>Portunus</taxon>
    </lineage>
</organism>
<dbReference type="AlphaFoldDB" id="A0A5B7GRQ3"/>
<dbReference type="EMBL" id="VSRR010017360">
    <property type="protein sequence ID" value="MPC60289.1"/>
    <property type="molecule type" value="Genomic_DNA"/>
</dbReference>
<sequence>MNGLTPLTTLVSPEVPSGRGALVYRFPIERSVTSRYTYADIIGQLLWSRSKAYKHGRVDDEGKE</sequence>
<reference evidence="1 2" key="1">
    <citation type="submission" date="2019-05" db="EMBL/GenBank/DDBJ databases">
        <title>Another draft genome of Portunus trituberculatus and its Hox gene families provides insights of decapod evolution.</title>
        <authorList>
            <person name="Jeong J.-H."/>
            <person name="Song I."/>
            <person name="Kim S."/>
            <person name="Choi T."/>
            <person name="Kim D."/>
            <person name="Ryu S."/>
            <person name="Kim W."/>
        </authorList>
    </citation>
    <scope>NUCLEOTIDE SEQUENCE [LARGE SCALE GENOMIC DNA]</scope>
    <source>
        <tissue evidence="1">Muscle</tissue>
    </source>
</reference>
<evidence type="ECO:0000313" key="2">
    <source>
        <dbReference type="Proteomes" id="UP000324222"/>
    </source>
</evidence>
<proteinExistence type="predicted"/>
<evidence type="ECO:0000313" key="1">
    <source>
        <dbReference type="EMBL" id="MPC60289.1"/>
    </source>
</evidence>
<dbReference type="Proteomes" id="UP000324222">
    <property type="component" value="Unassembled WGS sequence"/>
</dbReference>
<accession>A0A5B7GRQ3</accession>
<name>A0A5B7GRQ3_PORTR</name>
<keyword evidence="2" id="KW-1185">Reference proteome</keyword>
<gene>
    <name evidence="1" type="ORF">E2C01_054328</name>
</gene>
<protein>
    <submittedName>
        <fullName evidence="1">Uncharacterized protein</fullName>
    </submittedName>
</protein>
<comment type="caution">
    <text evidence="1">The sequence shown here is derived from an EMBL/GenBank/DDBJ whole genome shotgun (WGS) entry which is preliminary data.</text>
</comment>